<reference evidence="1 2" key="1">
    <citation type="submission" date="2014-03" db="EMBL/GenBank/DDBJ databases">
        <title>Draft Genome Sequences of Four Burkholderia Strains.</title>
        <authorList>
            <person name="Liu X.Y."/>
            <person name="Li C.X."/>
            <person name="Xu J.H."/>
        </authorList>
    </citation>
    <scope>NUCLEOTIDE SEQUENCE [LARGE SCALE GENOMIC DNA]</scope>
    <source>
        <strain evidence="1 2">DSM 50014</strain>
    </source>
</reference>
<dbReference type="InterPro" id="IPR054044">
    <property type="entry name" value="PFIN"/>
</dbReference>
<dbReference type="RefSeq" id="WP_051672462.1">
    <property type="nucleotide sequence ID" value="NZ_CADFFX010000022.1"/>
</dbReference>
<keyword evidence="2" id="KW-1185">Reference proteome</keyword>
<sequence>MQTFDSVVQLFSSTVARFRIATQAGDVYMCAGRTNYLNEERAVVEVDTGRLFALWRAEPNGLHAAQAHGHERTWRRDDKFQHAEEGFQGGKDNPVPLADISCQIGRRRHPIIQKKWLLFERTVGWNEHRFPYVAFTNGVTRTIWLAANGAKYFPVECHVREADRLQELAGLPGGGWKTLDVLVPR</sequence>
<gene>
    <name evidence="1" type="ORF">BG61_08775</name>
</gene>
<protein>
    <submittedName>
        <fullName evidence="1">Uncharacterized protein</fullName>
    </submittedName>
</protein>
<dbReference type="EMBL" id="JFHC01000016">
    <property type="protein sequence ID" value="KDR42521.1"/>
    <property type="molecule type" value="Genomic_DNA"/>
</dbReference>
<dbReference type="AlphaFoldDB" id="A0A069PYN2"/>
<organism evidence="1 2">
    <name type="scientific">Caballeronia glathei</name>
    <dbReference type="NCBI Taxonomy" id="60547"/>
    <lineage>
        <taxon>Bacteria</taxon>
        <taxon>Pseudomonadati</taxon>
        <taxon>Pseudomonadota</taxon>
        <taxon>Betaproteobacteria</taxon>
        <taxon>Burkholderiales</taxon>
        <taxon>Burkholderiaceae</taxon>
        <taxon>Caballeronia</taxon>
    </lineage>
</organism>
<evidence type="ECO:0000313" key="1">
    <source>
        <dbReference type="EMBL" id="KDR42521.1"/>
    </source>
</evidence>
<dbReference type="Proteomes" id="UP000027466">
    <property type="component" value="Unassembled WGS sequence"/>
</dbReference>
<accession>A0A069PYN2</accession>
<comment type="caution">
    <text evidence="1">The sequence shown here is derived from an EMBL/GenBank/DDBJ whole genome shotgun (WGS) entry which is preliminary data.</text>
</comment>
<name>A0A069PYN2_9BURK</name>
<dbReference type="CDD" id="cd16389">
    <property type="entry name" value="FIN"/>
    <property type="match status" value="1"/>
</dbReference>
<proteinExistence type="predicted"/>
<evidence type="ECO:0000313" key="2">
    <source>
        <dbReference type="Proteomes" id="UP000027466"/>
    </source>
</evidence>
<dbReference type="InterPro" id="IPR035615">
    <property type="entry name" value="FiwA/Osa"/>
</dbReference>
<dbReference type="Pfam" id="PF22162">
    <property type="entry name" value="PFIN"/>
    <property type="match status" value="1"/>
</dbReference>